<protein>
    <submittedName>
        <fullName evidence="3">Uncharacterized protein</fullName>
    </submittedName>
</protein>
<feature type="region of interest" description="Disordered" evidence="2">
    <location>
        <begin position="96"/>
        <end position="147"/>
    </location>
</feature>
<feature type="compositionally biased region" description="Basic and acidic residues" evidence="2">
    <location>
        <begin position="115"/>
        <end position="132"/>
    </location>
</feature>
<dbReference type="eggNOG" id="ENOG502S108">
    <property type="taxonomic scope" value="Eukaryota"/>
</dbReference>
<feature type="coiled-coil region" evidence="1">
    <location>
        <begin position="867"/>
        <end position="894"/>
    </location>
</feature>
<dbReference type="VEuPathDB" id="FungiDB:KRP23_3858"/>
<feature type="coiled-coil region" evidence="1">
    <location>
        <begin position="274"/>
        <end position="332"/>
    </location>
</feature>
<evidence type="ECO:0000313" key="4">
    <source>
        <dbReference type="Proteomes" id="UP000005238"/>
    </source>
</evidence>
<dbReference type="OMA" id="IVIQRET"/>
<reference evidence="3" key="2">
    <citation type="submission" date="2015-06" db="UniProtKB">
        <authorList>
            <consortium name="EnsemblProtists"/>
        </authorList>
    </citation>
    <scope>IDENTIFICATION</scope>
    <source>
        <strain evidence="3">Pr102</strain>
    </source>
</reference>
<organism evidence="3 4">
    <name type="scientific">Phytophthora ramorum</name>
    <name type="common">Sudden oak death agent</name>
    <dbReference type="NCBI Taxonomy" id="164328"/>
    <lineage>
        <taxon>Eukaryota</taxon>
        <taxon>Sar</taxon>
        <taxon>Stramenopiles</taxon>
        <taxon>Oomycota</taxon>
        <taxon>Peronosporomycetes</taxon>
        <taxon>Peronosporales</taxon>
        <taxon>Peronosporaceae</taxon>
        <taxon>Phytophthora</taxon>
    </lineage>
</organism>
<feature type="coiled-coil region" evidence="1">
    <location>
        <begin position="1016"/>
        <end position="1043"/>
    </location>
</feature>
<feature type="region of interest" description="Disordered" evidence="2">
    <location>
        <begin position="1"/>
        <end position="65"/>
    </location>
</feature>
<evidence type="ECO:0000256" key="2">
    <source>
        <dbReference type="SAM" id="MobiDB-lite"/>
    </source>
</evidence>
<reference evidence="4" key="1">
    <citation type="journal article" date="2006" name="Science">
        <title>Phytophthora genome sequences uncover evolutionary origins and mechanisms of pathogenesis.</title>
        <authorList>
            <person name="Tyler B.M."/>
            <person name="Tripathy S."/>
            <person name="Zhang X."/>
            <person name="Dehal P."/>
            <person name="Jiang R.H."/>
            <person name="Aerts A."/>
            <person name="Arredondo F.D."/>
            <person name="Baxter L."/>
            <person name="Bensasson D."/>
            <person name="Beynon J.L."/>
            <person name="Chapman J."/>
            <person name="Damasceno C.M."/>
            <person name="Dorrance A.E."/>
            <person name="Dou D."/>
            <person name="Dickerman A.W."/>
            <person name="Dubchak I.L."/>
            <person name="Garbelotto M."/>
            <person name="Gijzen M."/>
            <person name="Gordon S.G."/>
            <person name="Govers F."/>
            <person name="Grunwald N.J."/>
            <person name="Huang W."/>
            <person name="Ivors K.L."/>
            <person name="Jones R.W."/>
            <person name="Kamoun S."/>
            <person name="Krampis K."/>
            <person name="Lamour K.H."/>
            <person name="Lee M.K."/>
            <person name="McDonald W.H."/>
            <person name="Medina M."/>
            <person name="Meijer H.J."/>
            <person name="Nordberg E.K."/>
            <person name="Maclean D.J."/>
            <person name="Ospina-Giraldo M.D."/>
            <person name="Morris P.F."/>
            <person name="Phuntumart V."/>
            <person name="Putnam N.H."/>
            <person name="Rash S."/>
            <person name="Rose J.K."/>
            <person name="Sakihama Y."/>
            <person name="Salamov A.A."/>
            <person name="Savidor A."/>
            <person name="Scheuring C.F."/>
            <person name="Smith B.M."/>
            <person name="Sobral B.W."/>
            <person name="Terry A."/>
            <person name="Torto-Alalibo T.A."/>
            <person name="Win J."/>
            <person name="Xu Z."/>
            <person name="Zhang H."/>
            <person name="Grigoriev I.V."/>
            <person name="Rokhsar D.S."/>
            <person name="Boore J.L."/>
        </authorList>
    </citation>
    <scope>NUCLEOTIDE SEQUENCE [LARGE SCALE GENOMIC DNA]</scope>
    <source>
        <strain evidence="4">Pr102</strain>
    </source>
</reference>
<dbReference type="VEuPathDB" id="FungiDB:KRP22_2901"/>
<sequence>MSADSSPSLQALEGEVQSPLQSAELAVDPPVKISHESAPPKRIRRRSKALSISSLSDESSADKNSVTAKAIAVEACHDVDRELAAIETRLSVFRGRRRRQDSGTYESAVVPLQSKNEDDAVHSNHDEIKENEPISPSSSASSNAVGAASPTFSKLSEAHREAGAVADQVATTLLKCDQLLQRVKSCESSRQSELSNSSRSSAPSPTWDVKNGLAIEDEEAILTQKAATVKRFAARCQRDIETSTTKIEVHHQQMQTAFLKELQRKYDSKKHLTLMALRERYEKETKAIVRTKMEEYEFEEAAAVKEARATLLGEHNRALQELQSSHNAAREESLSQLELQLTTETERDKRELGNQLEEELTMRLKQMQEASRESFRRWEIEQREQLDQELYNHREAAVASVLKAQEERIAMLKQEMQTSHFEKEEAELEKLKKALAFGAQAQLQQLRKRLETEHEEKVADIKAETSLSLEKETEELKQMLTRSHREQQDQLKRDLDTENRVSIMELHDSMQTAHQKSLQALKDAAEQRRADALVTHRQDFELECRQELQILEQTLDQEMSAAAHLFELKKHLSKELAQYVDVMVGEFDELAEEQSILVAKITESTQLYLSFKRQCGVLQAQSTELTSGLEILHDQLQKKDLVCKKLYQANEALLKRLQAPALQASVGPSKKEPPSPRVLQSPALKKSLGARAKASKAHQEREQAQAATAELRKYVDSIETRQQQLWEDRTTHVAEIVQLRDKLAEKVEECFLIETECAKLNKQVKMLQSESEIDEVLTKVSESYEDEIKATQLHEIVTLKEEGQLMVTQLHDREQELKKVSADLEESQKVAQFEKEQHSRENKLWLEKESEHRRRTLELEQSLGDMRVLLEDQKKAHQNELQLIQETNQQLRSNVTAKESTIQALGRQHKTESSAREKKHQTLVAALKVRIEQKVADINRFRVLVEKQTAEKDANSLMRKRVEDLECHVQALTEEKSQLAEANELQQQRAEDFARCERDKVVKEEAVEKQSLSGALHVAEQHNRSMQIRISEVEAELAEQVSQMQKQARSHASALERLLESSLRLTKSKNTGDLISVECRSTPQEHNIKRVIENDVLPLFTSVFLQGDDNASPQGDVPMTRWLQDLLHDMQARIAAQLESIYSTAAVKSIAMKVVT</sequence>
<feature type="coiled-coil region" evidence="1">
    <location>
        <begin position="409"/>
        <end position="489"/>
    </location>
</feature>
<keyword evidence="4" id="KW-1185">Reference proteome</keyword>
<dbReference type="Proteomes" id="UP000005238">
    <property type="component" value="Unassembled WGS sequence"/>
</dbReference>
<proteinExistence type="predicted"/>
<keyword evidence="1" id="KW-0175">Coiled coil</keyword>
<dbReference type="PROSITE" id="PS00018">
    <property type="entry name" value="EF_HAND_1"/>
    <property type="match status" value="1"/>
</dbReference>
<feature type="compositionally biased region" description="Low complexity" evidence="2">
    <location>
        <begin position="135"/>
        <end position="147"/>
    </location>
</feature>
<feature type="region of interest" description="Disordered" evidence="2">
    <location>
        <begin position="187"/>
        <end position="209"/>
    </location>
</feature>
<dbReference type="VEuPathDB" id="FungiDB:KRP23_3859"/>
<dbReference type="VEuPathDB" id="FungiDB:KRP22_2900"/>
<accession>H3HDE7</accession>
<dbReference type="InterPro" id="IPR018247">
    <property type="entry name" value="EF_Hand_1_Ca_BS"/>
</dbReference>
<feature type="coiled-coil region" evidence="1">
    <location>
        <begin position="955"/>
        <end position="989"/>
    </location>
</feature>
<dbReference type="EnsemblProtists" id="Phyra96087">
    <property type="protein sequence ID" value="Phyra96087"/>
    <property type="gene ID" value="Phyra96087"/>
</dbReference>
<evidence type="ECO:0000256" key="1">
    <source>
        <dbReference type="SAM" id="Coils"/>
    </source>
</evidence>
<dbReference type="InParanoid" id="H3HDE7"/>
<dbReference type="STRING" id="164328.H3HDE7"/>
<name>H3HDE7_PHYRM</name>
<feature type="compositionally biased region" description="Low complexity" evidence="2">
    <location>
        <begin position="187"/>
        <end position="204"/>
    </location>
</feature>
<dbReference type="HOGENOM" id="CLU_275899_0_0_1"/>
<feature type="coiled-coil region" evidence="1">
    <location>
        <begin position="810"/>
        <end position="837"/>
    </location>
</feature>
<evidence type="ECO:0000313" key="3">
    <source>
        <dbReference type="EnsemblProtists" id="Phyra96087"/>
    </source>
</evidence>
<dbReference type="AlphaFoldDB" id="H3HDE7"/>
<dbReference type="EMBL" id="DS566059">
    <property type="status" value="NOT_ANNOTATED_CDS"/>
    <property type="molecule type" value="Genomic_DNA"/>
</dbReference>
<feature type="compositionally biased region" description="Low complexity" evidence="2">
    <location>
        <begin position="49"/>
        <end position="58"/>
    </location>
</feature>